<keyword evidence="3" id="KW-1185">Reference proteome</keyword>
<evidence type="ECO:0000256" key="1">
    <source>
        <dbReference type="SAM" id="MobiDB-lite"/>
    </source>
</evidence>
<accession>A0ABT7QZ85</accession>
<protein>
    <submittedName>
        <fullName evidence="2">Uncharacterized protein</fullName>
    </submittedName>
</protein>
<sequence length="50" mass="5579">MGDPFFLSTLEGGDGKDQLKNPSPPTKADDKRQAQAKYDKMLMHSVQRVT</sequence>
<dbReference type="EMBL" id="JAQIBD010000002">
    <property type="protein sequence ID" value="MDM5272098.1"/>
    <property type="molecule type" value="Genomic_DNA"/>
</dbReference>
<dbReference type="RefSeq" id="WP_289413846.1">
    <property type="nucleotide sequence ID" value="NZ_JAQIBD010000002.1"/>
</dbReference>
<dbReference type="Proteomes" id="UP001169069">
    <property type="component" value="Unassembled WGS sequence"/>
</dbReference>
<reference evidence="2" key="1">
    <citation type="submission" date="2023-01" db="EMBL/GenBank/DDBJ databases">
        <title>Sulfurovum sp. zt1-1 genome assembly.</title>
        <authorList>
            <person name="Wang J."/>
        </authorList>
    </citation>
    <scope>NUCLEOTIDE SEQUENCE</scope>
    <source>
        <strain evidence="2">Zt1-1</strain>
    </source>
</reference>
<gene>
    <name evidence="2" type="ORF">PGH07_07890</name>
</gene>
<evidence type="ECO:0000313" key="2">
    <source>
        <dbReference type="EMBL" id="MDM5272098.1"/>
    </source>
</evidence>
<proteinExistence type="predicted"/>
<comment type="caution">
    <text evidence="2">The sequence shown here is derived from an EMBL/GenBank/DDBJ whole genome shotgun (WGS) entry which is preliminary data.</text>
</comment>
<evidence type="ECO:0000313" key="3">
    <source>
        <dbReference type="Proteomes" id="UP001169069"/>
    </source>
</evidence>
<name>A0ABT7QZ85_9BACT</name>
<feature type="region of interest" description="Disordered" evidence="1">
    <location>
        <begin position="1"/>
        <end position="35"/>
    </location>
</feature>
<organism evidence="2 3">
    <name type="scientific">Sulfurovum zhangzhouensis</name>
    <dbReference type="NCBI Taxonomy" id="3019067"/>
    <lineage>
        <taxon>Bacteria</taxon>
        <taxon>Pseudomonadati</taxon>
        <taxon>Campylobacterota</taxon>
        <taxon>Epsilonproteobacteria</taxon>
        <taxon>Campylobacterales</taxon>
        <taxon>Sulfurovaceae</taxon>
        <taxon>Sulfurovum</taxon>
    </lineage>
</organism>